<gene>
    <name evidence="2" type="ORF">UG56_025425</name>
</gene>
<comment type="caution">
    <text evidence="2">The sequence shown here is derived from an EMBL/GenBank/DDBJ whole genome shotgun (WGS) entry which is preliminary data.</text>
</comment>
<sequence length="167" mass="18727">MEDLYVRSHEDAIASGDPFRTTATFMNRFERYTNTPGFDMVVAYEAGDPVGLTWGWPLKAGSSWWDGLLTDLGADFTKESGQRTFALSEIMVASEWMGRGVAHALHDELLAARTEPRATLLVSPTNERAYTAYKRWGWQCVGQLRPAWPDAPTFDVLMHDLPVQPTS</sequence>
<dbReference type="EMBL" id="JZDQ02000050">
    <property type="protein sequence ID" value="OIJ23959.1"/>
    <property type="molecule type" value="Genomic_DNA"/>
</dbReference>
<dbReference type="SUPFAM" id="SSF55729">
    <property type="entry name" value="Acyl-CoA N-acyltransferases (Nat)"/>
    <property type="match status" value="1"/>
</dbReference>
<evidence type="ECO:0000313" key="2">
    <source>
        <dbReference type="EMBL" id="OIJ23959.1"/>
    </source>
</evidence>
<dbReference type="InterPro" id="IPR016181">
    <property type="entry name" value="Acyl_CoA_acyltransferase"/>
</dbReference>
<dbReference type="Pfam" id="PF00583">
    <property type="entry name" value="Acetyltransf_1"/>
    <property type="match status" value="1"/>
</dbReference>
<dbReference type="PROSITE" id="PS51186">
    <property type="entry name" value="GNAT"/>
    <property type="match status" value="1"/>
</dbReference>
<organism evidence="2 3">
    <name type="scientific">Nocardioides luteus</name>
    <dbReference type="NCBI Taxonomy" id="1844"/>
    <lineage>
        <taxon>Bacteria</taxon>
        <taxon>Bacillati</taxon>
        <taxon>Actinomycetota</taxon>
        <taxon>Actinomycetes</taxon>
        <taxon>Propionibacteriales</taxon>
        <taxon>Nocardioidaceae</taxon>
        <taxon>Nocardioides</taxon>
    </lineage>
</organism>
<dbReference type="STRING" id="1844.UG56_025425"/>
<dbReference type="InterPro" id="IPR000182">
    <property type="entry name" value="GNAT_dom"/>
</dbReference>
<proteinExistence type="predicted"/>
<dbReference type="Gene3D" id="3.40.630.30">
    <property type="match status" value="1"/>
</dbReference>
<reference evidence="2" key="1">
    <citation type="submission" date="2016-10" db="EMBL/GenBank/DDBJ databases">
        <title>Draft Genome Sequence of Nocardioides luteus Strain BAFB, an Alkane-Degrading Bacterium Isolated from JP-7 Polluted Soil.</title>
        <authorList>
            <person name="Brown L."/>
            <person name="Ruiz O.N."/>
            <person name="Gunasekera T."/>
        </authorList>
    </citation>
    <scope>NUCLEOTIDE SEQUENCE [LARGE SCALE GENOMIC DNA]</scope>
    <source>
        <strain evidence="2">BAFB</strain>
    </source>
</reference>
<dbReference type="GO" id="GO:0016747">
    <property type="term" value="F:acyltransferase activity, transferring groups other than amino-acyl groups"/>
    <property type="evidence" value="ECO:0007669"/>
    <property type="project" value="InterPro"/>
</dbReference>
<evidence type="ECO:0000259" key="1">
    <source>
        <dbReference type="PROSITE" id="PS51186"/>
    </source>
</evidence>
<dbReference type="Proteomes" id="UP000033772">
    <property type="component" value="Unassembled WGS sequence"/>
</dbReference>
<evidence type="ECO:0000313" key="3">
    <source>
        <dbReference type="Proteomes" id="UP000033772"/>
    </source>
</evidence>
<name>A0A1J4MZ62_9ACTN</name>
<protein>
    <submittedName>
        <fullName evidence="2">GNAT family N-acetyltransferase</fullName>
    </submittedName>
</protein>
<keyword evidence="3" id="KW-1185">Reference proteome</keyword>
<feature type="domain" description="N-acetyltransferase" evidence="1">
    <location>
        <begin position="1"/>
        <end position="163"/>
    </location>
</feature>
<accession>A0A1J4MZ62</accession>
<dbReference type="AlphaFoldDB" id="A0A1J4MZ62"/>